<reference evidence="1 2" key="1">
    <citation type="submission" date="2019-07" db="EMBL/GenBank/DDBJ databases">
        <title>Genomes of Cafeteria roenbergensis.</title>
        <authorList>
            <person name="Fischer M.G."/>
            <person name="Hackl T."/>
            <person name="Roman M."/>
        </authorList>
    </citation>
    <scope>NUCLEOTIDE SEQUENCE [LARGE SCALE GENOMIC DNA]</scope>
    <source>
        <strain evidence="1 2">E4-10P</strain>
    </source>
</reference>
<name>A0A5A8EEP8_CAFRO</name>
<accession>A0A5A8EEP8</accession>
<organism evidence="1 2">
    <name type="scientific">Cafeteria roenbergensis</name>
    <name type="common">Marine flagellate</name>
    <dbReference type="NCBI Taxonomy" id="33653"/>
    <lineage>
        <taxon>Eukaryota</taxon>
        <taxon>Sar</taxon>
        <taxon>Stramenopiles</taxon>
        <taxon>Bigyra</taxon>
        <taxon>Opalozoa</taxon>
        <taxon>Bicosoecida</taxon>
        <taxon>Cafeteriaceae</taxon>
        <taxon>Cafeteria</taxon>
    </lineage>
</organism>
<dbReference type="AlphaFoldDB" id="A0A5A8EEP8"/>
<sequence>MVMASPFQFRTPDKAVPFPELTDFRLQIKLVDIVKNLLNLDPTIPTEGGALTVTLGDCHHELLMPSYEESDVLDRPGTVLYNCPFVKEEAEFTPFNVIAGATTPFTSPSISIPGGIPTRLVYGVELPRNQKRDGTNVPYGLPIAFAPITGMDLTINNDGGLRKDYTEDQLYEYNVEAGSVNRYAVETGQNASLGKDNPGVGGYQFVDFSTLPLGDETVPNVDKALSTKIKVRVHNTFSVGLDLQLRVYSIRDNFMVYKDGKYDMFQPLISESQLLKSKVVYAGDTQARNSVRGGSIPINVSSIWDAMSRFFTSPAFRGAVRSARNNPVTREWTGDNSAIGSVARANGWGKTGGKASKVGGKKKSGKGLVRIGGARMSDSELDKYLMG</sequence>
<comment type="caution">
    <text evidence="1">The sequence shown here is derived from an EMBL/GenBank/DDBJ whole genome shotgun (WGS) entry which is preliminary data.</text>
</comment>
<dbReference type="Proteomes" id="UP000322899">
    <property type="component" value="Unassembled WGS sequence"/>
</dbReference>
<proteinExistence type="predicted"/>
<evidence type="ECO:0000313" key="1">
    <source>
        <dbReference type="EMBL" id="KAA0174410.1"/>
    </source>
</evidence>
<gene>
    <name evidence="1" type="ORF">FNF27_04203</name>
</gene>
<dbReference type="EMBL" id="VLTO01000023">
    <property type="protein sequence ID" value="KAA0174410.1"/>
    <property type="molecule type" value="Genomic_DNA"/>
</dbReference>
<evidence type="ECO:0000313" key="2">
    <source>
        <dbReference type="Proteomes" id="UP000322899"/>
    </source>
</evidence>
<protein>
    <submittedName>
        <fullName evidence="1">Uncharacterized protein</fullName>
    </submittedName>
</protein>